<evidence type="ECO:0000313" key="2">
    <source>
        <dbReference type="Proteomes" id="UP001162992"/>
    </source>
</evidence>
<evidence type="ECO:0000313" key="1">
    <source>
        <dbReference type="EMBL" id="KAJ7529002.1"/>
    </source>
</evidence>
<keyword evidence="2" id="KW-1185">Reference proteome</keyword>
<dbReference type="Proteomes" id="UP001162992">
    <property type="component" value="Chromosome 15"/>
</dbReference>
<dbReference type="EMBL" id="CM055106">
    <property type="protein sequence ID" value="KAJ7529002.1"/>
    <property type="molecule type" value="Genomic_DNA"/>
</dbReference>
<accession>A0ACC2BGS1</accession>
<reference evidence="2" key="1">
    <citation type="journal article" date="2024" name="Proc. Natl. Acad. Sci. U.S.A.">
        <title>Extraordinary preservation of gene collinearity over three hundred million years revealed in homosporous lycophytes.</title>
        <authorList>
            <person name="Li C."/>
            <person name="Wickell D."/>
            <person name="Kuo L.Y."/>
            <person name="Chen X."/>
            <person name="Nie B."/>
            <person name="Liao X."/>
            <person name="Peng D."/>
            <person name="Ji J."/>
            <person name="Jenkins J."/>
            <person name="Williams M."/>
            <person name="Shu S."/>
            <person name="Plott C."/>
            <person name="Barry K."/>
            <person name="Rajasekar S."/>
            <person name="Grimwood J."/>
            <person name="Han X."/>
            <person name="Sun S."/>
            <person name="Hou Z."/>
            <person name="He W."/>
            <person name="Dai G."/>
            <person name="Sun C."/>
            <person name="Schmutz J."/>
            <person name="Leebens-Mack J.H."/>
            <person name="Li F.W."/>
            <person name="Wang L."/>
        </authorList>
    </citation>
    <scope>NUCLEOTIDE SEQUENCE [LARGE SCALE GENOMIC DNA]</scope>
    <source>
        <strain evidence="2">cv. PW_Plant_1</strain>
    </source>
</reference>
<organism evidence="1 2">
    <name type="scientific">Diphasiastrum complanatum</name>
    <name type="common">Issler's clubmoss</name>
    <name type="synonym">Lycopodium complanatum</name>
    <dbReference type="NCBI Taxonomy" id="34168"/>
    <lineage>
        <taxon>Eukaryota</taxon>
        <taxon>Viridiplantae</taxon>
        <taxon>Streptophyta</taxon>
        <taxon>Embryophyta</taxon>
        <taxon>Tracheophyta</taxon>
        <taxon>Lycopodiopsida</taxon>
        <taxon>Lycopodiales</taxon>
        <taxon>Lycopodiaceae</taxon>
        <taxon>Lycopodioideae</taxon>
        <taxon>Diphasiastrum</taxon>
    </lineage>
</organism>
<proteinExistence type="predicted"/>
<gene>
    <name evidence="1" type="ORF">O6H91_15G029500</name>
</gene>
<comment type="caution">
    <text evidence="1">The sequence shown here is derived from an EMBL/GenBank/DDBJ whole genome shotgun (WGS) entry which is preliminary data.</text>
</comment>
<name>A0ACC2BGS1_DIPCM</name>
<sequence>MIHAKIRLEKKLFLDLKDIFIHTDKCKASVFEGKVKALRVSTLVGDCYRSHRFVIYYWSVSCSMCYCVHELAEHFPDQGRHLVVAEKIPATHCWKKGKF</sequence>
<protein>
    <submittedName>
        <fullName evidence="1">Uncharacterized protein</fullName>
    </submittedName>
</protein>